<keyword evidence="5" id="KW-0680">Restriction system</keyword>
<evidence type="ECO:0000256" key="6">
    <source>
        <dbReference type="PROSITE-ProRule" id="PRU01016"/>
    </source>
</evidence>
<evidence type="ECO:0000256" key="1">
    <source>
        <dbReference type="ARBA" id="ARBA00011975"/>
    </source>
</evidence>
<dbReference type="GO" id="GO:0003886">
    <property type="term" value="F:DNA (cytosine-5-)-methyltransferase activity"/>
    <property type="evidence" value="ECO:0007669"/>
    <property type="project" value="UniProtKB-EC"/>
</dbReference>
<dbReference type="PANTHER" id="PTHR46098:SF1">
    <property type="entry name" value="TRNA (CYTOSINE(38)-C(5))-METHYLTRANSFERASE"/>
    <property type="match status" value="1"/>
</dbReference>
<gene>
    <name evidence="8" type="ORF">BJY16_001829</name>
</gene>
<organism evidence="8 9">
    <name type="scientific">Actinoplanes octamycinicus</name>
    <dbReference type="NCBI Taxonomy" id="135948"/>
    <lineage>
        <taxon>Bacteria</taxon>
        <taxon>Bacillati</taxon>
        <taxon>Actinomycetota</taxon>
        <taxon>Actinomycetes</taxon>
        <taxon>Micromonosporales</taxon>
        <taxon>Micromonosporaceae</taxon>
        <taxon>Actinoplanes</taxon>
    </lineage>
</organism>
<keyword evidence="2 6" id="KW-0489">Methyltransferase</keyword>
<keyword evidence="9" id="KW-1185">Reference proteome</keyword>
<keyword evidence="4 6" id="KW-0949">S-adenosyl-L-methionine</keyword>
<comment type="similarity">
    <text evidence="6 7">Belongs to the class I-like SAM-binding methyltransferase superfamily. C5-methyltransferase family.</text>
</comment>
<protein>
    <recommendedName>
        <fullName evidence="1">DNA (cytosine-5-)-methyltransferase</fullName>
        <ecNumber evidence="1">2.1.1.37</ecNumber>
    </recommendedName>
</protein>
<keyword evidence="3 6" id="KW-0808">Transferase</keyword>
<dbReference type="NCBIfam" id="TIGR00675">
    <property type="entry name" value="dcm"/>
    <property type="match status" value="1"/>
</dbReference>
<name>A0A7W7GU69_9ACTN</name>
<accession>A0A7W7GU69</accession>
<evidence type="ECO:0000256" key="5">
    <source>
        <dbReference type="ARBA" id="ARBA00022747"/>
    </source>
</evidence>
<dbReference type="PROSITE" id="PS51679">
    <property type="entry name" value="SAM_MT_C5"/>
    <property type="match status" value="1"/>
</dbReference>
<dbReference type="InterPro" id="IPR029063">
    <property type="entry name" value="SAM-dependent_MTases_sf"/>
</dbReference>
<dbReference type="RefSeq" id="WP_185038659.1">
    <property type="nucleotide sequence ID" value="NZ_BAABFG010000005.1"/>
</dbReference>
<dbReference type="SUPFAM" id="SSF53335">
    <property type="entry name" value="S-adenosyl-L-methionine-dependent methyltransferases"/>
    <property type="match status" value="1"/>
</dbReference>
<sequence>MIGDGGRMETVPVKAAEFFAGIGLVRTALEPLGVKIVWANDIKKEKYAAYSANYPDAKDHFEVRDVCQVEGKDLPAGIELATSSFPCIDLSLAGNRKGLVGVQSGMFWEFARVIRQLENKPRVVLLENVHGFATSHGGKDLADALQCLADLGYSLDVLAIDGKHFVPQSRPRMFIVGIKKDELPKNAHSGVPEISDVRPAWVTKVHAAHHQKIRMHYLDLPHLPEGPKDLSSVVDHDVPSSAWWDQRRVKAFVDSLSDVQKARFELLRTAETLSHRTAYRRTRNGISMWELRRDAIAGCLRTTGGGSSKQALVELGYGREPRIRWMTPREYANLMGATNYKLVAGTPNQQLFGFGDAVVVDVVRWIGEHYLMPVLRPDTEPDDE</sequence>
<dbReference type="EMBL" id="JACHNB010000001">
    <property type="protein sequence ID" value="MBB4738370.1"/>
    <property type="molecule type" value="Genomic_DNA"/>
</dbReference>
<evidence type="ECO:0000256" key="2">
    <source>
        <dbReference type="ARBA" id="ARBA00022603"/>
    </source>
</evidence>
<dbReference type="InterPro" id="IPR001525">
    <property type="entry name" value="C5_MeTfrase"/>
</dbReference>
<dbReference type="GO" id="GO:0009307">
    <property type="term" value="P:DNA restriction-modification system"/>
    <property type="evidence" value="ECO:0007669"/>
    <property type="project" value="UniProtKB-KW"/>
</dbReference>
<reference evidence="8 9" key="1">
    <citation type="submission" date="2020-08" db="EMBL/GenBank/DDBJ databases">
        <title>Sequencing the genomes of 1000 actinobacteria strains.</title>
        <authorList>
            <person name="Klenk H.-P."/>
        </authorList>
    </citation>
    <scope>NUCLEOTIDE SEQUENCE [LARGE SCALE GENOMIC DNA]</scope>
    <source>
        <strain evidence="8 9">DSM 45809</strain>
    </source>
</reference>
<evidence type="ECO:0000256" key="4">
    <source>
        <dbReference type="ARBA" id="ARBA00022691"/>
    </source>
</evidence>
<dbReference type="Gene3D" id="3.40.50.150">
    <property type="entry name" value="Vaccinia Virus protein VP39"/>
    <property type="match status" value="1"/>
</dbReference>
<dbReference type="PANTHER" id="PTHR46098">
    <property type="entry name" value="TRNA (CYTOSINE(38)-C(5))-METHYLTRANSFERASE"/>
    <property type="match status" value="1"/>
</dbReference>
<feature type="active site" evidence="6">
    <location>
        <position position="87"/>
    </location>
</feature>
<evidence type="ECO:0000313" key="8">
    <source>
        <dbReference type="EMBL" id="MBB4738370.1"/>
    </source>
</evidence>
<dbReference type="PRINTS" id="PR00105">
    <property type="entry name" value="C5METTRFRASE"/>
</dbReference>
<dbReference type="InterPro" id="IPR050750">
    <property type="entry name" value="C5-MTase"/>
</dbReference>
<evidence type="ECO:0000256" key="3">
    <source>
        <dbReference type="ARBA" id="ARBA00022679"/>
    </source>
</evidence>
<proteinExistence type="inferred from homology"/>
<evidence type="ECO:0000256" key="7">
    <source>
        <dbReference type="RuleBase" id="RU000416"/>
    </source>
</evidence>
<dbReference type="Pfam" id="PF00145">
    <property type="entry name" value="DNA_methylase"/>
    <property type="match status" value="1"/>
</dbReference>
<comment type="caution">
    <text evidence="8">The sequence shown here is derived from an EMBL/GenBank/DDBJ whole genome shotgun (WGS) entry which is preliminary data.</text>
</comment>
<evidence type="ECO:0000313" key="9">
    <source>
        <dbReference type="Proteomes" id="UP000546162"/>
    </source>
</evidence>
<dbReference type="EC" id="2.1.1.37" evidence="1"/>
<dbReference type="Proteomes" id="UP000546162">
    <property type="component" value="Unassembled WGS sequence"/>
</dbReference>
<dbReference type="AlphaFoldDB" id="A0A7W7GU69"/>
<dbReference type="GO" id="GO:0032259">
    <property type="term" value="P:methylation"/>
    <property type="evidence" value="ECO:0007669"/>
    <property type="project" value="UniProtKB-KW"/>
</dbReference>